<reference evidence="1 2" key="1">
    <citation type="submission" date="2016-10" db="EMBL/GenBank/DDBJ databases">
        <authorList>
            <person name="de Groot N.N."/>
        </authorList>
    </citation>
    <scope>NUCLEOTIDE SEQUENCE [LARGE SCALE GENOMIC DNA]</scope>
    <source>
        <strain evidence="1 2">DSM 19938</strain>
    </source>
</reference>
<dbReference type="EMBL" id="FNXY01000011">
    <property type="protein sequence ID" value="SEJ68712.1"/>
    <property type="molecule type" value="Genomic_DNA"/>
</dbReference>
<accession>A0A1H7B2T9</accession>
<evidence type="ECO:0000313" key="2">
    <source>
        <dbReference type="Proteomes" id="UP000199532"/>
    </source>
</evidence>
<organism evidence="1 2">
    <name type="scientific">Dyadobacter koreensis</name>
    <dbReference type="NCBI Taxonomy" id="408657"/>
    <lineage>
        <taxon>Bacteria</taxon>
        <taxon>Pseudomonadati</taxon>
        <taxon>Bacteroidota</taxon>
        <taxon>Cytophagia</taxon>
        <taxon>Cytophagales</taxon>
        <taxon>Spirosomataceae</taxon>
        <taxon>Dyadobacter</taxon>
    </lineage>
</organism>
<dbReference type="AlphaFoldDB" id="A0A1H7B2T9"/>
<proteinExistence type="predicted"/>
<keyword evidence="2" id="KW-1185">Reference proteome</keyword>
<protein>
    <submittedName>
        <fullName evidence="1">Uncharacterized protein</fullName>
    </submittedName>
</protein>
<gene>
    <name evidence="1" type="ORF">SAMN04487995_5920</name>
</gene>
<dbReference type="Proteomes" id="UP000199532">
    <property type="component" value="Unassembled WGS sequence"/>
</dbReference>
<evidence type="ECO:0000313" key="1">
    <source>
        <dbReference type="EMBL" id="SEJ68712.1"/>
    </source>
</evidence>
<name>A0A1H7B2T9_9BACT</name>
<sequence>MSIYSNYKSGYIVFSIKEDAEGYFIISHDSNIYSVRSLRTGEVYYHHSDY</sequence>